<dbReference type="InterPro" id="IPR000531">
    <property type="entry name" value="Beta-barrel_TonB"/>
</dbReference>
<dbReference type="Pfam" id="PF00593">
    <property type="entry name" value="TonB_dep_Rec_b-barrel"/>
    <property type="match status" value="1"/>
</dbReference>
<evidence type="ECO:0000256" key="11">
    <source>
        <dbReference type="RuleBase" id="RU003357"/>
    </source>
</evidence>
<keyword evidence="12" id="KW-0732">Signal</keyword>
<dbReference type="GO" id="GO:0006826">
    <property type="term" value="P:iron ion transport"/>
    <property type="evidence" value="ECO:0007669"/>
    <property type="project" value="UniProtKB-KW"/>
</dbReference>
<feature type="domain" description="Secretin/TonB short N-terminal" evidence="13">
    <location>
        <begin position="52"/>
        <end position="104"/>
    </location>
</feature>
<evidence type="ECO:0000256" key="9">
    <source>
        <dbReference type="ARBA" id="ARBA00023237"/>
    </source>
</evidence>
<dbReference type="InterPro" id="IPR012910">
    <property type="entry name" value="Plug_dom"/>
</dbReference>
<dbReference type="SUPFAM" id="SSF56935">
    <property type="entry name" value="Porins"/>
    <property type="match status" value="1"/>
</dbReference>
<dbReference type="EMBL" id="CYXP01000009">
    <property type="protein sequence ID" value="CUN29931.1"/>
    <property type="molecule type" value="Genomic_DNA"/>
</dbReference>
<dbReference type="InterPro" id="IPR039426">
    <property type="entry name" value="TonB-dep_rcpt-like"/>
</dbReference>
<protein>
    <submittedName>
        <fullName evidence="14">Outer membrane cobalamin receptor protein</fullName>
    </submittedName>
</protein>
<dbReference type="Gene3D" id="2.60.40.1120">
    <property type="entry name" value="Carboxypeptidase-like, regulatory domain"/>
    <property type="match status" value="1"/>
</dbReference>
<evidence type="ECO:0000256" key="5">
    <source>
        <dbReference type="ARBA" id="ARBA00022692"/>
    </source>
</evidence>
<keyword evidence="14" id="KW-0675">Receptor</keyword>
<dbReference type="Pfam" id="PF13715">
    <property type="entry name" value="CarbopepD_reg_2"/>
    <property type="match status" value="1"/>
</dbReference>
<dbReference type="Gene3D" id="2.40.170.20">
    <property type="entry name" value="TonB-dependent receptor, beta-barrel domain"/>
    <property type="match status" value="1"/>
</dbReference>
<sequence>MSNFKHSFFRTLLYAQLLSGFSGVAIAAQISLSVKNRPMREVIKELEETTEYRFFYNDGIKGLNSPISVDVEDADINAVMDAIAKQANVAYVLKSGHQIVLSSVKTVQQQGNKKVTGTITDPKGEPIIGANVVVKGSTNGTITDIDGHFSIEVTPNAILQVSYIGYVAQDVPVGNKDNLVISIHEDTQKLDEVVVVGYGSQKKVNLTGAVEQVTSDVFEGRPTANATQMLEGVVPNLNISLSDGKPGRTADFNVRGAGSINGGSALVLIDGVEGDPSMLNPNDIESISVLKDAAASAIYGARAPFGVVLITTKNATEGKPKVTWSSSYSLQSPQNVPDVVSDGYIWAKHFYDAYFNYNQANPSGINKTQQFSVAWLDEYKRRHETGDFGTVISDGSIGTKGRYVYYPEGTDYYDLMYKKSVFAQNQNLSISGSDGKFDYYLSGRFYSYDGLFDSDEQTDKFKTYNMRFKGGYQLTPWLKINNNFEFSHNKYYNPITYSEGSGVVWRNIADEGHPSSPLFNPDGTMTYSAVYTVGDLLYGRSGITTKNSNLKNTTTFNAKFLGDRLRVNGDFTYQQKTQEKTKKQVRSPYARSADANGESKIEYITGTYSNLAETTDHTNYLATNLFAEFEETFAEKHYFKAMAGWNYEKSSFKRIYAYNDDLLTDDVDNMNLVMGTDNRSITSQWKAYQFGGAFFRLNYAFDDRYLLEVNGRYDGSSRFPSDERWAFFPSASVGWRISQEPWWNVKSEHISNAKVRFSWGSLGNAAGLSNYQYIQTLGISKSDYILDGLRQNYMSSPAALPGNLTWETATTYDIGVDLGFFDNRLTVSGDYYIRKTTDMIVNGPTVPDVFGASSPKGNYADMSTYGYELSLEWKDGFDLAGKRFNYSIKGTLADYYSVIDKFNNANMSLSEYANQSLDKNYYEGMRIGEIWGFVSNGLWQDQAGIDAAEAAAKAAGQSYYNPLMQTSKTYKLYPGDIKFEDLNGNGYIDRGQNTVDDPGDRKIIGNEEPRYIYSFTLSADWNNIWVSAFFQGVGKQDWYPSNEASTFWGQYNRPYNQMPSWHVDNYWTPENPDAFLPRYTGYYAPFYGGHKNANTRYLMNAAYLRLKNIQVGYNLPSEWIKKLHLTNVGIYLSGENLFTWSPLYKYSKDVNVSNIGESDKDLTSSNSGDGYNYPMMKSFSIGLNVTF</sequence>
<dbReference type="NCBIfam" id="TIGR04057">
    <property type="entry name" value="SusC_RagA_signa"/>
    <property type="match status" value="1"/>
</dbReference>
<reference evidence="14 15" key="1">
    <citation type="submission" date="2015-09" db="EMBL/GenBank/DDBJ databases">
        <authorList>
            <consortium name="Pathogen Informatics"/>
        </authorList>
    </citation>
    <scope>NUCLEOTIDE SEQUENCE [LARGE SCALE GENOMIC DNA]</scope>
    <source>
        <strain evidence="14 15">2789STDY5608872</strain>
    </source>
</reference>
<evidence type="ECO:0000256" key="6">
    <source>
        <dbReference type="ARBA" id="ARBA00023004"/>
    </source>
</evidence>
<dbReference type="InterPro" id="IPR037066">
    <property type="entry name" value="Plug_dom_sf"/>
</dbReference>
<keyword evidence="6" id="KW-0408">Iron</keyword>
<keyword evidence="4" id="KW-0410">Iron transport</keyword>
<dbReference type="InterPro" id="IPR023996">
    <property type="entry name" value="TonB-dep_OMP_SusC/RagA"/>
</dbReference>
<dbReference type="Gene3D" id="2.170.130.10">
    <property type="entry name" value="TonB-dependent receptor, plug domain"/>
    <property type="match status" value="1"/>
</dbReference>
<keyword evidence="7 11" id="KW-0798">TonB box</keyword>
<dbReference type="SUPFAM" id="SSF49464">
    <property type="entry name" value="Carboxypeptidase regulatory domain-like"/>
    <property type="match status" value="1"/>
</dbReference>
<evidence type="ECO:0000259" key="13">
    <source>
        <dbReference type="SMART" id="SM00965"/>
    </source>
</evidence>
<name>A0A173VRW6_PARDI</name>
<dbReference type="SMART" id="SM00965">
    <property type="entry name" value="STN"/>
    <property type="match status" value="1"/>
</dbReference>
<keyword evidence="2 10" id="KW-0813">Transport</keyword>
<feature type="signal peptide" evidence="12">
    <location>
        <begin position="1"/>
        <end position="27"/>
    </location>
</feature>
<dbReference type="InterPro" id="IPR023997">
    <property type="entry name" value="TonB-dep_OMP_SusC/RagA_CS"/>
</dbReference>
<dbReference type="Proteomes" id="UP000095591">
    <property type="component" value="Unassembled WGS sequence"/>
</dbReference>
<evidence type="ECO:0000256" key="7">
    <source>
        <dbReference type="ARBA" id="ARBA00023077"/>
    </source>
</evidence>
<keyword evidence="4" id="KW-0406">Ion transport</keyword>
<dbReference type="FunFam" id="2.60.40.1120:FF:000003">
    <property type="entry name" value="Outer membrane protein Omp121"/>
    <property type="match status" value="1"/>
</dbReference>
<evidence type="ECO:0000256" key="2">
    <source>
        <dbReference type="ARBA" id="ARBA00022448"/>
    </source>
</evidence>
<dbReference type="InterPro" id="IPR008969">
    <property type="entry name" value="CarboxyPept-like_regulatory"/>
</dbReference>
<dbReference type="NCBIfam" id="TIGR04056">
    <property type="entry name" value="OMP_RagA_SusC"/>
    <property type="match status" value="1"/>
</dbReference>
<evidence type="ECO:0000256" key="1">
    <source>
        <dbReference type="ARBA" id="ARBA00004571"/>
    </source>
</evidence>
<evidence type="ECO:0000313" key="14">
    <source>
        <dbReference type="EMBL" id="CUN29931.1"/>
    </source>
</evidence>
<keyword evidence="8 10" id="KW-0472">Membrane</keyword>
<keyword evidence="5 10" id="KW-0812">Transmembrane</keyword>
<evidence type="ECO:0000256" key="8">
    <source>
        <dbReference type="ARBA" id="ARBA00023136"/>
    </source>
</evidence>
<dbReference type="GO" id="GO:0009279">
    <property type="term" value="C:cell outer membrane"/>
    <property type="evidence" value="ECO:0007669"/>
    <property type="project" value="UniProtKB-SubCell"/>
</dbReference>
<evidence type="ECO:0000256" key="12">
    <source>
        <dbReference type="SAM" id="SignalP"/>
    </source>
</evidence>
<keyword evidence="3 10" id="KW-1134">Transmembrane beta strand</keyword>
<dbReference type="InterPro" id="IPR036942">
    <property type="entry name" value="Beta-barrel_TonB_sf"/>
</dbReference>
<evidence type="ECO:0000256" key="4">
    <source>
        <dbReference type="ARBA" id="ARBA00022496"/>
    </source>
</evidence>
<evidence type="ECO:0000313" key="15">
    <source>
        <dbReference type="Proteomes" id="UP000095591"/>
    </source>
</evidence>
<gene>
    <name evidence="14" type="ORF">ERS852429_03476</name>
</gene>
<comment type="subcellular location">
    <subcellularLocation>
        <location evidence="1 10">Cell outer membrane</location>
        <topology evidence="1 10">Multi-pass membrane protein</topology>
    </subcellularLocation>
</comment>
<accession>A0A173VRW6</accession>
<comment type="similarity">
    <text evidence="10 11">Belongs to the TonB-dependent receptor family.</text>
</comment>
<dbReference type="AlphaFoldDB" id="A0A173VRW6"/>
<evidence type="ECO:0000256" key="10">
    <source>
        <dbReference type="PROSITE-ProRule" id="PRU01360"/>
    </source>
</evidence>
<organism evidence="14 15">
    <name type="scientific">Parabacteroides distasonis</name>
    <dbReference type="NCBI Taxonomy" id="823"/>
    <lineage>
        <taxon>Bacteria</taxon>
        <taxon>Pseudomonadati</taxon>
        <taxon>Bacteroidota</taxon>
        <taxon>Bacteroidia</taxon>
        <taxon>Bacteroidales</taxon>
        <taxon>Tannerellaceae</taxon>
        <taxon>Parabacteroides</taxon>
    </lineage>
</organism>
<dbReference type="PROSITE" id="PS52016">
    <property type="entry name" value="TONB_DEPENDENT_REC_3"/>
    <property type="match status" value="1"/>
</dbReference>
<dbReference type="InterPro" id="IPR011662">
    <property type="entry name" value="Secretin/TonB_short_N"/>
</dbReference>
<evidence type="ECO:0000256" key="3">
    <source>
        <dbReference type="ARBA" id="ARBA00022452"/>
    </source>
</evidence>
<dbReference type="Pfam" id="PF07715">
    <property type="entry name" value="Plug"/>
    <property type="match status" value="1"/>
</dbReference>
<keyword evidence="9 10" id="KW-0998">Cell outer membrane</keyword>
<feature type="chain" id="PRO_5041080249" evidence="12">
    <location>
        <begin position="28"/>
        <end position="1187"/>
    </location>
</feature>
<dbReference type="RefSeq" id="WP_057319836.1">
    <property type="nucleotide sequence ID" value="NZ_CYXP01000009.1"/>
</dbReference>
<proteinExistence type="inferred from homology"/>